<feature type="domain" description="C2H2-type" evidence="11">
    <location>
        <begin position="1260"/>
        <end position="1288"/>
    </location>
</feature>
<dbReference type="PANTHER" id="PTHR24376:SF235">
    <property type="entry name" value="C2H2-TYPE DOMAIN-CONTAINING PROTEIN"/>
    <property type="match status" value="1"/>
</dbReference>
<feature type="domain" description="C2H2-type" evidence="11">
    <location>
        <begin position="1404"/>
        <end position="1426"/>
    </location>
</feature>
<comment type="subcellular location">
    <subcellularLocation>
        <location evidence="1">Nucleus</location>
    </subcellularLocation>
</comment>
<reference evidence="14 15" key="1">
    <citation type="submission" date="2025-04" db="UniProtKB">
        <authorList>
            <consortium name="RefSeq"/>
        </authorList>
    </citation>
    <scope>IDENTIFICATION</scope>
</reference>
<evidence type="ECO:0000259" key="12">
    <source>
        <dbReference type="PROSITE" id="PS51915"/>
    </source>
</evidence>
<protein>
    <submittedName>
        <fullName evidence="14 15">Uncharacterized protein LOC107271879</fullName>
    </submittedName>
</protein>
<feature type="binding site" evidence="8">
    <location>
        <position position="289"/>
    </location>
    <ligand>
        <name>Zn(2+)</name>
        <dbReference type="ChEBI" id="CHEBI:29105"/>
    </ligand>
</feature>
<dbReference type="InterPro" id="IPR036236">
    <property type="entry name" value="Znf_C2H2_sf"/>
</dbReference>
<keyword evidence="3" id="KW-0677">Repeat</keyword>
<evidence type="ECO:0000313" key="13">
    <source>
        <dbReference type="Proteomes" id="UP000694920"/>
    </source>
</evidence>
<dbReference type="GO" id="GO:0000978">
    <property type="term" value="F:RNA polymerase II cis-regulatory region sequence-specific DNA binding"/>
    <property type="evidence" value="ECO:0007669"/>
    <property type="project" value="TreeGrafter"/>
</dbReference>
<feature type="binding site" evidence="8">
    <location>
        <position position="333"/>
    </location>
    <ligand>
        <name>Zn(2+)</name>
        <dbReference type="ChEBI" id="CHEBI:29105"/>
    </ligand>
</feature>
<feature type="domain" description="C2H2-type" evidence="11">
    <location>
        <begin position="1187"/>
        <end position="1215"/>
    </location>
</feature>
<proteinExistence type="predicted"/>
<dbReference type="Gene3D" id="3.30.160.60">
    <property type="entry name" value="Classic Zinc Finger"/>
    <property type="match status" value="11"/>
</dbReference>
<dbReference type="GeneID" id="107271879"/>
<organism evidence="13 14">
    <name type="scientific">Cephus cinctus</name>
    <name type="common">Wheat stem sawfly</name>
    <dbReference type="NCBI Taxonomy" id="211228"/>
    <lineage>
        <taxon>Eukaryota</taxon>
        <taxon>Metazoa</taxon>
        <taxon>Ecdysozoa</taxon>
        <taxon>Arthropoda</taxon>
        <taxon>Hexapoda</taxon>
        <taxon>Insecta</taxon>
        <taxon>Pterygota</taxon>
        <taxon>Neoptera</taxon>
        <taxon>Endopterygota</taxon>
        <taxon>Hymenoptera</taxon>
        <taxon>Cephoidea</taxon>
        <taxon>Cephidae</taxon>
        <taxon>Cephus</taxon>
    </lineage>
</organism>
<feature type="coiled-coil region" evidence="9">
    <location>
        <begin position="820"/>
        <end position="854"/>
    </location>
</feature>
<feature type="compositionally biased region" description="Basic and acidic residues" evidence="10">
    <location>
        <begin position="570"/>
        <end position="584"/>
    </location>
</feature>
<sequence>MSVSEENTVYLPYGDVEAEDPAKGKLDEACIYAGDEKMQENDTVEPEVKNSTKDGKSQSTQENSTVSGQSNREKCKPLGKNSPSPISGSDASIQPSLQSDSLSKNTSSKVLSAKQVNVAQTSSTKNLGRRRESQADYSKASSSMSPGRSANVTVPNNVEKITSRRNSKVNNAQTETANLELHHSGDQEKLLSSNDNINLIPQEKISAIKTNKLTTISQEKSVCQIKNINDLKKATPRVKFLTDEPKSLTEFRKLHSSNTTNPPTHSIKKTVQTKALILEETRQQLKKYCRTCAGLKLPLVDIFSKKGMQMRLNQQMKHLEVINEQDSLSTQMCMDCICDLKMSYKFFMQIKKAEVKLKSIYISLADANANEIKSRNLNADKIPISAPSCTIKEDPDRSTESLRDLLSGANEVDLDESIPKISAIFSLQDLQETPKSSDDMNFEINIKTEPEEHEDYPPFNQSDDNDSIEEFDPEDPPFQVDSSDTGESEDELESRRLQNFRNSQIVQTQQTTELAASIGKSNASSSNPPGQDFKKDNKPMIYKYDTLYKSYVKVDTLEKDEAQSNTTDTLKSKNDSENHGHVREGQTQPNILKRKLPLLIKKEPHADTDISSDALDILNSCGGLKDSKMQKLNVQNALNIGSPEEEGIMYVTVKGSKPNELLLVKVKKMDKNIDKKDEKSFGKKTVDVKPVDKILKKYEHFTGKERELFPERFKKPDIREQIIEEQIEEYKKKREKVLGGTAVGFPNALKLEDGQVRFVKQNDNQILRRSLSTDSNLMIKKDSVKGNEVKKPDEVDLKDVLELTRTLEDKSPDDKTYVNTEEYLSRLAKLKQKWEEAKKKKESLQKELDQSYTEGNMEKLARILGEREQNLQDFQDYLKQRKIVITRLKDEDIISLYEDRNNTTLKKSLPDLIDETQPVDYIPEENFLECDYCPEAFATKEALEEHLKSHDYKIMHYCEDCMEEFPTNKAKRNHNISCLKKLICKYCDFMLDSKGKKRQHEQKHCDSMDGQLCDVCGEKFKHQGTLDQHIKTQHMSWEKIFQCPKCPKKFAFKQKLSFHLKSVHTTLRAYLCEDCGADFKNPASLRHHRIRKHQPVGNKRECPVCHKLVPFYSLSKHMHTHKAYTIQCPHCDKMFKNSSTLKQHVRIHEDQRQFRCDTCGVGFNRRDGLRLHMRVHEKTDSRGLKECSCQVCGEKFPNHSMLVIHRNRVHKDGRQYTCHICNRSMISTRSLEWHMSHIHNESLPGTQKVDGEIGSEKKRVTCCHCNKTFKTEMILRTHIKNTHMEKDPLKCTDCEETFTSDIRLRHHMMVIHNRLEGTLECPHCPKRFVNHLRLKTHMISHSEERPYTCEICGFNLKTKIQLIKHHQNRHSDERPLQCRYCPWRCKQVSALVCHERTHTNERPYSCSVCRQRFKYLGDKNKHERRHESLGGSGFKRIVAGRNIKQIKVQEEETSSSQDPEDFDQGQPSLHTEEEYSSKFDDDQIIKYEAQDIEEESYEQSYDPEYEETSREASDAAEVIMSMEDTTVYTEEVTADNIETAEMIADEMMTSQILQSGTVVHLQQQDDSGKIQVIPVMLSLPDLTDSNAEVNLATASIMYNN</sequence>
<evidence type="ECO:0000256" key="8">
    <source>
        <dbReference type="PROSITE-ProRule" id="PRU01263"/>
    </source>
</evidence>
<feature type="binding site" evidence="8">
    <location>
        <position position="292"/>
    </location>
    <ligand>
        <name>Zn(2+)</name>
        <dbReference type="ChEBI" id="CHEBI:29105"/>
    </ligand>
</feature>
<feature type="compositionally biased region" description="Polar residues" evidence="10">
    <location>
        <begin position="81"/>
        <end position="126"/>
    </location>
</feature>
<feature type="compositionally biased region" description="Acidic residues" evidence="10">
    <location>
        <begin position="1490"/>
        <end position="1506"/>
    </location>
</feature>
<feature type="region of interest" description="Disordered" evidence="10">
    <location>
        <begin position="1448"/>
        <end position="1511"/>
    </location>
</feature>
<dbReference type="SMART" id="SM00355">
    <property type="entry name" value="ZnF_C2H2"/>
    <property type="match status" value="16"/>
</dbReference>
<evidence type="ECO:0000313" key="14">
    <source>
        <dbReference type="RefSeq" id="XP_015603898.1"/>
    </source>
</evidence>
<evidence type="ECO:0000256" key="10">
    <source>
        <dbReference type="SAM" id="MobiDB-lite"/>
    </source>
</evidence>
<accession>A0AAJ7C7U1</accession>
<gene>
    <name evidence="14 15" type="primary">LOC107271879</name>
</gene>
<feature type="binding site" evidence="8">
    <location>
        <position position="336"/>
    </location>
    <ligand>
        <name>Zn(2+)</name>
        <dbReference type="ChEBI" id="CHEBI:29105"/>
    </ligand>
</feature>
<dbReference type="InterPro" id="IPR012934">
    <property type="entry name" value="Znf_AD"/>
</dbReference>
<dbReference type="RefSeq" id="XP_015603899.1">
    <property type="nucleotide sequence ID" value="XM_015748413.2"/>
</dbReference>
<feature type="domain" description="C2H2-type" evidence="11">
    <location>
        <begin position="1126"/>
        <end position="1153"/>
    </location>
</feature>
<feature type="region of interest" description="Disordered" evidence="10">
    <location>
        <begin position="449"/>
        <end position="538"/>
    </location>
</feature>
<feature type="compositionally biased region" description="Polar residues" evidence="10">
    <location>
        <begin position="57"/>
        <end position="70"/>
    </location>
</feature>
<feature type="compositionally biased region" description="Basic and acidic residues" evidence="10">
    <location>
        <begin position="20"/>
        <end position="56"/>
    </location>
</feature>
<dbReference type="Pfam" id="PF00096">
    <property type="entry name" value="zf-C2H2"/>
    <property type="match status" value="5"/>
</dbReference>
<evidence type="ECO:0000256" key="1">
    <source>
        <dbReference type="ARBA" id="ARBA00004123"/>
    </source>
</evidence>
<evidence type="ECO:0000256" key="9">
    <source>
        <dbReference type="SAM" id="Coils"/>
    </source>
</evidence>
<keyword evidence="13" id="KW-1185">Reference proteome</keyword>
<dbReference type="Proteomes" id="UP000694920">
    <property type="component" value="Unplaced"/>
</dbReference>
<dbReference type="RefSeq" id="XP_015603898.1">
    <property type="nucleotide sequence ID" value="XM_015748412.2"/>
</dbReference>
<evidence type="ECO:0000313" key="15">
    <source>
        <dbReference type="RefSeq" id="XP_015603899.1"/>
    </source>
</evidence>
<evidence type="ECO:0000259" key="11">
    <source>
        <dbReference type="PROSITE" id="PS50157"/>
    </source>
</evidence>
<name>A0AAJ7C7U1_CEPCN</name>
<dbReference type="PANTHER" id="PTHR24376">
    <property type="entry name" value="ZINC FINGER PROTEIN"/>
    <property type="match status" value="1"/>
</dbReference>
<evidence type="ECO:0000256" key="5">
    <source>
        <dbReference type="ARBA" id="ARBA00022833"/>
    </source>
</evidence>
<feature type="domain" description="C2H2-type" evidence="11">
    <location>
        <begin position="1289"/>
        <end position="1317"/>
    </location>
</feature>
<dbReference type="SUPFAM" id="SSF57667">
    <property type="entry name" value="beta-beta-alpha zinc fingers"/>
    <property type="match status" value="7"/>
</dbReference>
<feature type="compositionally biased region" description="Polar residues" evidence="10">
    <location>
        <begin position="497"/>
        <end position="529"/>
    </location>
</feature>
<dbReference type="KEGG" id="ccin:107271879"/>
<evidence type="ECO:0000256" key="4">
    <source>
        <dbReference type="ARBA" id="ARBA00022771"/>
    </source>
</evidence>
<feature type="region of interest" description="Disordered" evidence="10">
    <location>
        <begin position="1"/>
        <end position="156"/>
    </location>
</feature>
<feature type="compositionally biased region" description="Acidic residues" evidence="10">
    <location>
        <begin position="463"/>
        <end position="475"/>
    </location>
</feature>
<dbReference type="FunFam" id="3.30.160.60:FF:000100">
    <property type="entry name" value="Zinc finger 45-like"/>
    <property type="match status" value="1"/>
</dbReference>
<feature type="domain" description="ZAD" evidence="12">
    <location>
        <begin position="287"/>
        <end position="360"/>
    </location>
</feature>
<evidence type="ECO:0000256" key="7">
    <source>
        <dbReference type="PROSITE-ProRule" id="PRU00042"/>
    </source>
</evidence>
<feature type="domain" description="C2H2-type" evidence="11">
    <location>
        <begin position="928"/>
        <end position="950"/>
    </location>
</feature>
<dbReference type="PROSITE" id="PS50157">
    <property type="entry name" value="ZINC_FINGER_C2H2_2"/>
    <property type="match status" value="14"/>
</dbReference>
<dbReference type="PROSITE" id="PS51915">
    <property type="entry name" value="ZAD"/>
    <property type="match status" value="1"/>
</dbReference>
<evidence type="ECO:0000256" key="6">
    <source>
        <dbReference type="ARBA" id="ARBA00023242"/>
    </source>
</evidence>
<dbReference type="InterPro" id="IPR013087">
    <property type="entry name" value="Znf_C2H2_type"/>
</dbReference>
<evidence type="ECO:0000256" key="3">
    <source>
        <dbReference type="ARBA" id="ARBA00022737"/>
    </source>
</evidence>
<feature type="domain" description="C2H2-type" evidence="11">
    <location>
        <begin position="1041"/>
        <end position="1069"/>
    </location>
</feature>
<feature type="domain" description="C2H2-type" evidence="11">
    <location>
        <begin position="1070"/>
        <end position="1093"/>
    </location>
</feature>
<feature type="region of interest" description="Disordered" evidence="10">
    <location>
        <begin position="562"/>
        <end position="588"/>
    </location>
</feature>
<keyword evidence="2 8" id="KW-0479">Metal-binding</keyword>
<feature type="domain" description="C2H2-type" evidence="11">
    <location>
        <begin position="1011"/>
        <end position="1039"/>
    </location>
</feature>
<dbReference type="SMART" id="SM00868">
    <property type="entry name" value="zf-AD"/>
    <property type="match status" value="1"/>
</dbReference>
<keyword evidence="6" id="KW-0539">Nucleus</keyword>
<keyword evidence="5 8" id="KW-0862">Zinc</keyword>
<feature type="compositionally biased region" description="Polar residues" evidence="10">
    <location>
        <begin position="135"/>
        <end position="156"/>
    </location>
</feature>
<feature type="domain" description="C2H2-type" evidence="11">
    <location>
        <begin position="1376"/>
        <end position="1403"/>
    </location>
</feature>
<dbReference type="GO" id="GO:0005634">
    <property type="term" value="C:nucleus"/>
    <property type="evidence" value="ECO:0007669"/>
    <property type="project" value="UniProtKB-SubCell"/>
</dbReference>
<keyword evidence="9" id="KW-0175">Coiled coil</keyword>
<feature type="compositionally biased region" description="Basic and acidic residues" evidence="10">
    <location>
        <begin position="1470"/>
        <end position="1489"/>
    </location>
</feature>
<feature type="domain" description="C2H2-type" evidence="11">
    <location>
        <begin position="1216"/>
        <end position="1244"/>
    </location>
</feature>
<keyword evidence="4 7" id="KW-0863">Zinc-finger</keyword>
<evidence type="ECO:0000256" key="2">
    <source>
        <dbReference type="ARBA" id="ARBA00022723"/>
    </source>
</evidence>
<feature type="domain" description="C2H2-type" evidence="11">
    <location>
        <begin position="1319"/>
        <end position="1346"/>
    </location>
</feature>
<dbReference type="PROSITE" id="PS00028">
    <property type="entry name" value="ZINC_FINGER_C2H2_1"/>
    <property type="match status" value="14"/>
</dbReference>
<feature type="domain" description="C2H2-type" evidence="11">
    <location>
        <begin position="1347"/>
        <end position="1375"/>
    </location>
</feature>
<dbReference type="GO" id="GO:0008270">
    <property type="term" value="F:zinc ion binding"/>
    <property type="evidence" value="ECO:0007669"/>
    <property type="project" value="UniProtKB-UniRule"/>
</dbReference>
<dbReference type="GO" id="GO:0001228">
    <property type="term" value="F:DNA-binding transcription activator activity, RNA polymerase II-specific"/>
    <property type="evidence" value="ECO:0007669"/>
    <property type="project" value="TreeGrafter"/>
</dbReference>
<feature type="domain" description="C2H2-type" evidence="11">
    <location>
        <begin position="1154"/>
        <end position="1181"/>
    </location>
</feature>